<dbReference type="SUPFAM" id="SSF81382">
    <property type="entry name" value="Skp1 dimerisation domain-like"/>
    <property type="match status" value="1"/>
</dbReference>
<dbReference type="InterPro" id="IPR036296">
    <property type="entry name" value="SKP1-like_dim_sf"/>
</dbReference>
<dbReference type="KEGG" id="dsi:Dsimw501_GD17469"/>
<dbReference type="Gene3D" id="3.30.710.10">
    <property type="entry name" value="Potassium Channel Kv1.1, Chain A"/>
    <property type="match status" value="1"/>
</dbReference>
<reference evidence="6 7" key="1">
    <citation type="journal article" date="2007" name="Nature">
        <title>Evolution of genes and genomes on the Drosophila phylogeny.</title>
        <authorList>
            <consortium name="Drosophila 12 Genomes Consortium"/>
            <person name="Clark A.G."/>
            <person name="Eisen M.B."/>
            <person name="Smith D.R."/>
            <person name="Bergman C.M."/>
            <person name="Oliver B."/>
            <person name="Markow T.A."/>
            <person name="Kaufman T.C."/>
            <person name="Kellis M."/>
            <person name="Gelbart W."/>
            <person name="Iyer V.N."/>
            <person name="Pollard D.A."/>
            <person name="Sackton T.B."/>
            <person name="Larracuente A.M."/>
            <person name="Singh N.D."/>
            <person name="Abad J.P."/>
            <person name="Abt D.N."/>
            <person name="Adryan B."/>
            <person name="Aguade M."/>
            <person name="Akashi H."/>
            <person name="Anderson W.W."/>
            <person name="Aquadro C.F."/>
            <person name="Ardell D.H."/>
            <person name="Arguello R."/>
            <person name="Artieri C.G."/>
            <person name="Barbash D.A."/>
            <person name="Barker D."/>
            <person name="Barsanti P."/>
            <person name="Batterham P."/>
            <person name="Batzoglou S."/>
            <person name="Begun D."/>
            <person name="Bhutkar A."/>
            <person name="Blanco E."/>
            <person name="Bosak S.A."/>
            <person name="Bradley R.K."/>
            <person name="Brand A.D."/>
            <person name="Brent M.R."/>
            <person name="Brooks A.N."/>
            <person name="Brown R.H."/>
            <person name="Butlin R.K."/>
            <person name="Caggese C."/>
            <person name="Calvi B.R."/>
            <person name="Bernardo de Carvalho A."/>
            <person name="Caspi A."/>
            <person name="Castrezana S."/>
            <person name="Celniker S.E."/>
            <person name="Chang J.L."/>
            <person name="Chapple C."/>
            <person name="Chatterji S."/>
            <person name="Chinwalla A."/>
            <person name="Civetta A."/>
            <person name="Clifton S.W."/>
            <person name="Comeron J.M."/>
            <person name="Costello J.C."/>
            <person name="Coyne J.A."/>
            <person name="Daub J."/>
            <person name="David R.G."/>
            <person name="Delcher A.L."/>
            <person name="Delehaunty K."/>
            <person name="Do C.B."/>
            <person name="Ebling H."/>
            <person name="Edwards K."/>
            <person name="Eickbush T."/>
            <person name="Evans J.D."/>
            <person name="Filipski A."/>
            <person name="Findeiss S."/>
            <person name="Freyhult E."/>
            <person name="Fulton L."/>
            <person name="Fulton R."/>
            <person name="Garcia A.C."/>
            <person name="Gardiner A."/>
            <person name="Garfield D.A."/>
            <person name="Garvin B.E."/>
            <person name="Gibson G."/>
            <person name="Gilbert D."/>
            <person name="Gnerre S."/>
            <person name="Godfrey J."/>
            <person name="Good R."/>
            <person name="Gotea V."/>
            <person name="Gravely B."/>
            <person name="Greenberg A.J."/>
            <person name="Griffiths-Jones S."/>
            <person name="Gross S."/>
            <person name="Guigo R."/>
            <person name="Gustafson E.A."/>
            <person name="Haerty W."/>
            <person name="Hahn M.W."/>
            <person name="Halligan D.L."/>
            <person name="Halpern A.L."/>
            <person name="Halter G.M."/>
            <person name="Han M.V."/>
            <person name="Heger A."/>
            <person name="Hillier L."/>
            <person name="Hinrichs A.S."/>
            <person name="Holmes I."/>
            <person name="Hoskins R.A."/>
            <person name="Hubisz M.J."/>
            <person name="Hultmark D."/>
            <person name="Huntley M.A."/>
            <person name="Jaffe D.B."/>
            <person name="Jagadeeshan S."/>
            <person name="Jeck W.R."/>
            <person name="Johnson J."/>
            <person name="Jones C.D."/>
            <person name="Jordan W.C."/>
            <person name="Karpen G.H."/>
            <person name="Kataoka E."/>
            <person name="Keightley P.D."/>
            <person name="Kheradpour P."/>
            <person name="Kirkness E.F."/>
            <person name="Koerich L.B."/>
            <person name="Kristiansen K."/>
            <person name="Kudrna D."/>
            <person name="Kulathinal R.J."/>
            <person name="Kumar S."/>
            <person name="Kwok R."/>
            <person name="Lander E."/>
            <person name="Langley C.H."/>
            <person name="Lapoint R."/>
            <person name="Lazzaro B.P."/>
            <person name="Lee S.J."/>
            <person name="Levesque L."/>
            <person name="Li R."/>
            <person name="Lin C.F."/>
            <person name="Lin M.F."/>
            <person name="Lindblad-Toh K."/>
            <person name="Llopart A."/>
            <person name="Long M."/>
            <person name="Low L."/>
            <person name="Lozovsky E."/>
            <person name="Lu J."/>
            <person name="Luo M."/>
            <person name="Machado C.A."/>
            <person name="Makalowski W."/>
            <person name="Marzo M."/>
            <person name="Matsuda M."/>
            <person name="Matzkin L."/>
            <person name="McAllister B."/>
            <person name="McBride C.S."/>
            <person name="McKernan B."/>
            <person name="McKernan K."/>
            <person name="Mendez-Lago M."/>
            <person name="Minx P."/>
            <person name="Mollenhauer M.U."/>
            <person name="Montooth K."/>
            <person name="Mount S.M."/>
            <person name="Mu X."/>
            <person name="Myers E."/>
            <person name="Negre B."/>
            <person name="Newfeld S."/>
            <person name="Nielsen R."/>
            <person name="Noor M.A."/>
            <person name="O'Grady P."/>
            <person name="Pachter L."/>
            <person name="Papaceit M."/>
            <person name="Parisi M.J."/>
            <person name="Parisi M."/>
            <person name="Parts L."/>
            <person name="Pedersen J.S."/>
            <person name="Pesole G."/>
            <person name="Phillippy A.M."/>
            <person name="Ponting C.P."/>
            <person name="Pop M."/>
            <person name="Porcelli D."/>
            <person name="Powell J.R."/>
            <person name="Prohaska S."/>
            <person name="Pruitt K."/>
            <person name="Puig M."/>
            <person name="Quesneville H."/>
            <person name="Ram K.R."/>
            <person name="Rand D."/>
            <person name="Rasmussen M.D."/>
            <person name="Reed L.K."/>
            <person name="Reenan R."/>
            <person name="Reily A."/>
            <person name="Remington K.A."/>
            <person name="Rieger T.T."/>
            <person name="Ritchie M.G."/>
            <person name="Robin C."/>
            <person name="Rogers Y.H."/>
            <person name="Rohde C."/>
            <person name="Rozas J."/>
            <person name="Rubenfield M.J."/>
            <person name="Ruiz A."/>
            <person name="Russo S."/>
            <person name="Salzberg S.L."/>
            <person name="Sanchez-Gracia A."/>
            <person name="Saranga D.J."/>
            <person name="Sato H."/>
            <person name="Schaeffer S.W."/>
            <person name="Schatz M.C."/>
            <person name="Schlenke T."/>
            <person name="Schwartz R."/>
            <person name="Segarra C."/>
            <person name="Singh R.S."/>
            <person name="Sirot L."/>
            <person name="Sirota M."/>
            <person name="Sisneros N.B."/>
            <person name="Smith C.D."/>
            <person name="Smith T.F."/>
            <person name="Spieth J."/>
            <person name="Stage D.E."/>
            <person name="Stark A."/>
            <person name="Stephan W."/>
            <person name="Strausberg R.L."/>
            <person name="Strempel S."/>
            <person name="Sturgill D."/>
            <person name="Sutton G."/>
            <person name="Sutton G.G."/>
            <person name="Tao W."/>
            <person name="Teichmann S."/>
            <person name="Tobari Y.N."/>
            <person name="Tomimura Y."/>
            <person name="Tsolas J.M."/>
            <person name="Valente V.L."/>
            <person name="Venter E."/>
            <person name="Venter J.C."/>
            <person name="Vicario S."/>
            <person name="Vieira F.G."/>
            <person name="Vilella A.J."/>
            <person name="Villasante A."/>
            <person name="Walenz B."/>
            <person name="Wang J."/>
            <person name="Wasserman M."/>
            <person name="Watts T."/>
            <person name="Wilson D."/>
            <person name="Wilson R.K."/>
            <person name="Wing R.A."/>
            <person name="Wolfner M.F."/>
            <person name="Wong A."/>
            <person name="Wong G.K."/>
            <person name="Wu C.I."/>
            <person name="Wu G."/>
            <person name="Yamamoto D."/>
            <person name="Yang H.P."/>
            <person name="Yang S.P."/>
            <person name="Yorke J.A."/>
            <person name="Yoshida K."/>
            <person name="Zdobnov E."/>
            <person name="Zhang P."/>
            <person name="Zhang Y."/>
            <person name="Zimin A.V."/>
            <person name="Baldwin J."/>
            <person name="Abdouelleil A."/>
            <person name="Abdulkadir J."/>
            <person name="Abebe A."/>
            <person name="Abera B."/>
            <person name="Abreu J."/>
            <person name="Acer S.C."/>
            <person name="Aftuck L."/>
            <person name="Alexander A."/>
            <person name="An P."/>
            <person name="Anderson E."/>
            <person name="Anderson S."/>
            <person name="Arachi H."/>
            <person name="Azer M."/>
            <person name="Bachantsang P."/>
            <person name="Barry A."/>
            <person name="Bayul T."/>
            <person name="Berlin A."/>
            <person name="Bessette D."/>
            <person name="Bloom T."/>
            <person name="Blye J."/>
            <person name="Boguslavskiy L."/>
            <person name="Bonnet C."/>
            <person name="Boukhgalter B."/>
            <person name="Bourzgui I."/>
            <person name="Brown A."/>
            <person name="Cahill P."/>
            <person name="Channer S."/>
            <person name="Cheshatsang Y."/>
            <person name="Chuda L."/>
            <person name="Citroen M."/>
            <person name="Collymore A."/>
            <person name="Cooke P."/>
            <person name="Costello M."/>
            <person name="D'Aco K."/>
            <person name="Daza R."/>
            <person name="De Haan G."/>
            <person name="DeGray S."/>
            <person name="DeMaso C."/>
            <person name="Dhargay N."/>
            <person name="Dooley K."/>
            <person name="Dooley E."/>
            <person name="Doricent M."/>
            <person name="Dorje P."/>
            <person name="Dorjee K."/>
            <person name="Dupes A."/>
            <person name="Elong R."/>
            <person name="Falk J."/>
            <person name="Farina A."/>
            <person name="Faro S."/>
            <person name="Ferguson D."/>
            <person name="Fisher S."/>
            <person name="Foley C.D."/>
            <person name="Franke A."/>
            <person name="Friedrich D."/>
            <person name="Gadbois L."/>
            <person name="Gearin G."/>
            <person name="Gearin C.R."/>
            <person name="Giannoukos G."/>
            <person name="Goode T."/>
            <person name="Graham J."/>
            <person name="Grandbois E."/>
            <person name="Grewal S."/>
            <person name="Gyaltsen K."/>
            <person name="Hafez N."/>
            <person name="Hagos B."/>
            <person name="Hall J."/>
            <person name="Henson C."/>
            <person name="Hollinger A."/>
            <person name="Honan T."/>
            <person name="Huard M.D."/>
            <person name="Hughes L."/>
            <person name="Hurhula B."/>
            <person name="Husby M.E."/>
            <person name="Kamat A."/>
            <person name="Kanga B."/>
            <person name="Kashin S."/>
            <person name="Khazanovich D."/>
            <person name="Kisner P."/>
            <person name="Lance K."/>
            <person name="Lara M."/>
            <person name="Lee W."/>
            <person name="Lennon N."/>
            <person name="Letendre F."/>
            <person name="LeVine R."/>
            <person name="Lipovsky A."/>
            <person name="Liu X."/>
            <person name="Liu J."/>
            <person name="Liu S."/>
            <person name="Lokyitsang T."/>
            <person name="Lokyitsang Y."/>
            <person name="Lubonja R."/>
            <person name="Lui A."/>
            <person name="MacDonald P."/>
            <person name="Magnisalis V."/>
            <person name="Maru K."/>
            <person name="Matthews C."/>
            <person name="McCusker W."/>
            <person name="McDonough S."/>
            <person name="Mehta T."/>
            <person name="Meldrim J."/>
            <person name="Meneus L."/>
            <person name="Mihai O."/>
            <person name="Mihalev A."/>
            <person name="Mihova T."/>
            <person name="Mittelman R."/>
            <person name="Mlenga V."/>
            <person name="Montmayeur A."/>
            <person name="Mulrain L."/>
            <person name="Navidi A."/>
            <person name="Naylor J."/>
            <person name="Negash T."/>
            <person name="Nguyen T."/>
            <person name="Nguyen N."/>
            <person name="Nicol R."/>
            <person name="Norbu C."/>
            <person name="Norbu N."/>
            <person name="Novod N."/>
            <person name="O'Neill B."/>
            <person name="Osman S."/>
            <person name="Markiewicz E."/>
            <person name="Oyono O.L."/>
            <person name="Patti C."/>
            <person name="Phunkhang P."/>
            <person name="Pierre F."/>
            <person name="Priest M."/>
            <person name="Raghuraman S."/>
            <person name="Rege F."/>
            <person name="Reyes R."/>
            <person name="Rise C."/>
            <person name="Rogov P."/>
            <person name="Ross K."/>
            <person name="Ryan E."/>
            <person name="Settipalli S."/>
            <person name="Shea T."/>
            <person name="Sherpa N."/>
            <person name="Shi L."/>
            <person name="Shih D."/>
            <person name="Sparrow T."/>
            <person name="Spaulding J."/>
            <person name="Stalker J."/>
            <person name="Stange-Thomann N."/>
            <person name="Stavropoulos S."/>
            <person name="Stone C."/>
            <person name="Strader C."/>
            <person name="Tesfaye S."/>
            <person name="Thomson T."/>
            <person name="Thoulutsang Y."/>
            <person name="Thoulutsang D."/>
            <person name="Topham K."/>
            <person name="Topping I."/>
            <person name="Tsamla T."/>
            <person name="Vassiliev H."/>
            <person name="Vo A."/>
            <person name="Wangchuk T."/>
            <person name="Wangdi T."/>
            <person name="Weiand M."/>
            <person name="Wilkinson J."/>
            <person name="Wilson A."/>
            <person name="Yadav S."/>
            <person name="Young G."/>
            <person name="Yu Q."/>
            <person name="Zembek L."/>
            <person name="Zhong D."/>
            <person name="Zimmer A."/>
            <person name="Zwirko Z."/>
            <person name="Jaffe D.B."/>
            <person name="Alvarez P."/>
            <person name="Brockman W."/>
            <person name="Butler J."/>
            <person name="Chin C."/>
            <person name="Gnerre S."/>
            <person name="Grabherr M."/>
            <person name="Kleber M."/>
            <person name="Mauceli E."/>
            <person name="MacCallum I."/>
        </authorList>
    </citation>
    <scope>NUCLEOTIDE SEQUENCE [LARGE SCALE GENOMIC DNA]</scope>
    <source>
        <strain evidence="7">white501</strain>
    </source>
</reference>
<dbReference type="InterPro" id="IPR016072">
    <property type="entry name" value="Skp1_comp_dimer"/>
</dbReference>
<keyword evidence="2 3" id="KW-0833">Ubl conjugation pathway</keyword>
<sequence length="157" mass="17029">MDASNVKHEPSDASIITLESSDGVIFPAEFRVVKVSETVKTMLAASALENGGNAIVPLPNVDAFILNKILIWADHHKNDDAQATEAVEVIPGSPPVISPWDASFMDVDLPTLFEIVHAAKYLEIKDLVALCCKTLANMIRGKTPEQICSIFNITNDL</sequence>
<comment type="similarity">
    <text evidence="1 3">Belongs to the SKP1 family.</text>
</comment>
<dbReference type="PhylomeDB" id="B4R2U6"/>
<dbReference type="Pfam" id="PF03931">
    <property type="entry name" value="Skp1_POZ"/>
    <property type="match status" value="1"/>
</dbReference>
<dbReference type="InterPro" id="IPR011333">
    <property type="entry name" value="SKP1/BTB/POZ_sf"/>
</dbReference>
<dbReference type="InterPro" id="IPR016073">
    <property type="entry name" value="Skp1_comp_POZ"/>
</dbReference>
<dbReference type="UniPathway" id="UPA00143"/>
<dbReference type="EMBL" id="CM000366">
    <property type="protein sequence ID" value="EDX18423.1"/>
    <property type="molecule type" value="Genomic_DNA"/>
</dbReference>
<evidence type="ECO:0000313" key="7">
    <source>
        <dbReference type="Proteomes" id="UP000000304"/>
    </source>
</evidence>
<dbReference type="Proteomes" id="UP000000304">
    <property type="component" value="Chromosome X"/>
</dbReference>
<dbReference type="InterPro" id="IPR016897">
    <property type="entry name" value="SKP1"/>
</dbReference>
<dbReference type="AlphaFoldDB" id="B4R2U6"/>
<dbReference type="PIRSF" id="PIRSF028729">
    <property type="entry name" value="E3_ubiquit_lig_SCF_Skp"/>
    <property type="match status" value="1"/>
</dbReference>
<keyword evidence="7" id="KW-1185">Reference proteome</keyword>
<dbReference type="CDD" id="cd18322">
    <property type="entry name" value="BTB_POZ_SKP1"/>
    <property type="match status" value="1"/>
</dbReference>
<dbReference type="SMART" id="SM00512">
    <property type="entry name" value="Skp1"/>
    <property type="match status" value="1"/>
</dbReference>
<feature type="domain" description="SKP1 component dimerisation" evidence="4">
    <location>
        <begin position="125"/>
        <end position="157"/>
    </location>
</feature>
<dbReference type="InterPro" id="IPR001232">
    <property type="entry name" value="SKP1-like"/>
</dbReference>
<dbReference type="GO" id="GO:0006511">
    <property type="term" value="P:ubiquitin-dependent protein catabolic process"/>
    <property type="evidence" value="ECO:0007669"/>
    <property type="project" value="InterPro"/>
</dbReference>
<name>B4R2U6_DROSI</name>
<proteinExistence type="inferred from homology"/>
<evidence type="ECO:0000256" key="3">
    <source>
        <dbReference type="PIRNR" id="PIRNR028729"/>
    </source>
</evidence>
<organism evidence="6 7">
    <name type="scientific">Drosophila simulans</name>
    <name type="common">Fruit fly</name>
    <dbReference type="NCBI Taxonomy" id="7240"/>
    <lineage>
        <taxon>Eukaryota</taxon>
        <taxon>Metazoa</taxon>
        <taxon>Ecdysozoa</taxon>
        <taxon>Arthropoda</taxon>
        <taxon>Hexapoda</taxon>
        <taxon>Insecta</taxon>
        <taxon>Pterygota</taxon>
        <taxon>Neoptera</taxon>
        <taxon>Endopterygota</taxon>
        <taxon>Diptera</taxon>
        <taxon>Brachycera</taxon>
        <taxon>Muscomorpha</taxon>
        <taxon>Ephydroidea</taxon>
        <taxon>Drosophilidae</taxon>
        <taxon>Drosophila</taxon>
        <taxon>Sophophora</taxon>
    </lineage>
</organism>
<protein>
    <submittedName>
        <fullName evidence="6">GD17469</fullName>
    </submittedName>
</protein>
<dbReference type="GO" id="GO:0016567">
    <property type="term" value="P:protein ubiquitination"/>
    <property type="evidence" value="ECO:0007669"/>
    <property type="project" value="UniProtKB-UniPathway"/>
</dbReference>
<feature type="domain" description="SKP1 component POZ" evidence="5">
    <location>
        <begin position="15"/>
        <end position="78"/>
    </location>
</feature>
<dbReference type="OrthoDB" id="2342932at2759"/>
<dbReference type="SMR" id="B4R2U6"/>
<dbReference type="Pfam" id="PF01466">
    <property type="entry name" value="Skp1"/>
    <property type="match status" value="1"/>
</dbReference>
<dbReference type="STRING" id="7240.B4R2U6"/>
<dbReference type="SUPFAM" id="SSF54695">
    <property type="entry name" value="POZ domain"/>
    <property type="match status" value="1"/>
</dbReference>
<evidence type="ECO:0000256" key="1">
    <source>
        <dbReference type="ARBA" id="ARBA00009993"/>
    </source>
</evidence>
<evidence type="ECO:0000259" key="4">
    <source>
        <dbReference type="Pfam" id="PF01466"/>
    </source>
</evidence>
<evidence type="ECO:0000313" key="6">
    <source>
        <dbReference type="EMBL" id="EDX18423.1"/>
    </source>
</evidence>
<dbReference type="HOGENOM" id="CLU_059252_7_0_1"/>
<dbReference type="Bgee" id="FBgn0189022">
    <property type="expression patterns" value="Expressed in male reproductive system and 3 other cell types or tissues"/>
</dbReference>
<comment type="pathway">
    <text evidence="3">Protein modification; protein ubiquitination.</text>
</comment>
<dbReference type="PANTHER" id="PTHR11165">
    <property type="entry name" value="SKP1"/>
    <property type="match status" value="1"/>
</dbReference>
<evidence type="ECO:0000256" key="2">
    <source>
        <dbReference type="ARBA" id="ARBA00022786"/>
    </source>
</evidence>
<accession>B4R2U6</accession>
<evidence type="ECO:0000259" key="5">
    <source>
        <dbReference type="Pfam" id="PF03931"/>
    </source>
</evidence>
<dbReference type="OMA" id="CIKHAAA"/>
<gene>
    <name evidence="6" type="primary">Dsim\GD17469</name>
    <name evidence="6" type="ORF">Dsim_GD17469</name>
</gene>